<sequence length="49" mass="5654">MTSNDNQIDETELARLGIKRIQADIFLWGEYRYNNLRDAIAAAKREAAK</sequence>
<evidence type="ECO:0000313" key="2">
    <source>
        <dbReference type="Proteomes" id="UP001203410"/>
    </source>
</evidence>
<comment type="caution">
    <text evidence="1">The sequence shown here is derived from an EMBL/GenBank/DDBJ whole genome shotgun (WGS) entry which is preliminary data.</text>
</comment>
<accession>A0ABT0RWD5</accession>
<protein>
    <submittedName>
        <fullName evidence="1">Uncharacterized protein</fullName>
    </submittedName>
</protein>
<dbReference type="RefSeq" id="WP_249904537.1">
    <property type="nucleotide sequence ID" value="NZ_JAMGBA010000002.1"/>
</dbReference>
<dbReference type="Proteomes" id="UP001203410">
    <property type="component" value="Unassembled WGS sequence"/>
</dbReference>
<name>A0ABT0RWD5_9SPHN</name>
<evidence type="ECO:0000313" key="1">
    <source>
        <dbReference type="EMBL" id="MCL6699143.1"/>
    </source>
</evidence>
<dbReference type="EMBL" id="JAMGBA010000002">
    <property type="protein sequence ID" value="MCL6699143.1"/>
    <property type="molecule type" value="Genomic_DNA"/>
</dbReference>
<keyword evidence="2" id="KW-1185">Reference proteome</keyword>
<gene>
    <name evidence="1" type="ORF">LZ496_10175</name>
</gene>
<organism evidence="1 2">
    <name type="scientific">Sphingomonas caseinilyticus</name>
    <dbReference type="NCBI Taxonomy" id="2908205"/>
    <lineage>
        <taxon>Bacteria</taxon>
        <taxon>Pseudomonadati</taxon>
        <taxon>Pseudomonadota</taxon>
        <taxon>Alphaproteobacteria</taxon>
        <taxon>Sphingomonadales</taxon>
        <taxon>Sphingomonadaceae</taxon>
        <taxon>Sphingomonas</taxon>
    </lineage>
</organism>
<proteinExistence type="predicted"/>
<reference evidence="1 2" key="1">
    <citation type="submission" date="2022-05" db="EMBL/GenBank/DDBJ databases">
        <authorList>
            <person name="Jo J.-H."/>
            <person name="Im W.-T."/>
        </authorList>
    </citation>
    <scope>NUCLEOTIDE SEQUENCE [LARGE SCALE GENOMIC DNA]</scope>
    <source>
        <strain evidence="1 2">NSE70-1</strain>
    </source>
</reference>